<keyword evidence="3" id="KW-1185">Reference proteome</keyword>
<evidence type="ECO:0000256" key="1">
    <source>
        <dbReference type="SAM" id="MobiDB-lite"/>
    </source>
</evidence>
<accession>A0A919S5W2</accession>
<protein>
    <submittedName>
        <fullName evidence="2">Uncharacterized protein</fullName>
    </submittedName>
</protein>
<dbReference type="EMBL" id="BOQL01000016">
    <property type="protein sequence ID" value="GIM65338.1"/>
    <property type="molecule type" value="Genomic_DNA"/>
</dbReference>
<sequence>MLRCGSGKTLTMSDNSEIGNGDYAPEAVEVPSTYRPDKGEDDPGLSSTIAAGTDTEQLVNGGPPPAGGGIMTTTGGNAGPNSFKTPPRSGPGVAPTTTGDATTGAMTTPVDSYTSDASSNAVD</sequence>
<dbReference type="AlphaFoldDB" id="A0A919S5W2"/>
<feature type="compositionally biased region" description="Polar residues" evidence="1">
    <location>
        <begin position="110"/>
        <end position="123"/>
    </location>
</feature>
<reference evidence="2" key="1">
    <citation type="submission" date="2021-03" db="EMBL/GenBank/DDBJ databases">
        <title>Whole genome shotgun sequence of Actinoplanes auranticolor NBRC 12245.</title>
        <authorList>
            <person name="Komaki H."/>
            <person name="Tamura T."/>
        </authorList>
    </citation>
    <scope>NUCLEOTIDE SEQUENCE</scope>
    <source>
        <strain evidence="2">NBRC 12245</strain>
    </source>
</reference>
<evidence type="ECO:0000313" key="3">
    <source>
        <dbReference type="Proteomes" id="UP000681340"/>
    </source>
</evidence>
<dbReference type="Proteomes" id="UP000681340">
    <property type="component" value="Unassembled WGS sequence"/>
</dbReference>
<feature type="compositionally biased region" description="Polar residues" evidence="1">
    <location>
        <begin position="45"/>
        <end position="58"/>
    </location>
</feature>
<comment type="caution">
    <text evidence="2">The sequence shown here is derived from an EMBL/GenBank/DDBJ whole genome shotgun (WGS) entry which is preliminary data.</text>
</comment>
<proteinExistence type="predicted"/>
<feature type="compositionally biased region" description="Polar residues" evidence="1">
    <location>
        <begin position="71"/>
        <end position="84"/>
    </location>
</feature>
<feature type="compositionally biased region" description="Polar residues" evidence="1">
    <location>
        <begin position="8"/>
        <end position="18"/>
    </location>
</feature>
<name>A0A919S5W2_9ACTN</name>
<feature type="region of interest" description="Disordered" evidence="1">
    <location>
        <begin position="1"/>
        <end position="123"/>
    </location>
</feature>
<organism evidence="2 3">
    <name type="scientific">Actinoplanes auranticolor</name>
    <dbReference type="NCBI Taxonomy" id="47988"/>
    <lineage>
        <taxon>Bacteria</taxon>
        <taxon>Bacillati</taxon>
        <taxon>Actinomycetota</taxon>
        <taxon>Actinomycetes</taxon>
        <taxon>Micromonosporales</taxon>
        <taxon>Micromonosporaceae</taxon>
        <taxon>Actinoplanes</taxon>
    </lineage>
</organism>
<gene>
    <name evidence="2" type="ORF">Aau02nite_16340</name>
</gene>
<feature type="compositionally biased region" description="Low complexity" evidence="1">
    <location>
        <begin position="90"/>
        <end position="109"/>
    </location>
</feature>
<evidence type="ECO:0000313" key="2">
    <source>
        <dbReference type="EMBL" id="GIM65338.1"/>
    </source>
</evidence>